<sequence length="290" mass="30711">MQHDGLVDAAGAAARTAGVSVRDLRADEMAAASALYAEVWGLAPRESPMEPGLLVALGFAGGYVSGAFDADGTLVGSCAGLLGATPTGRLSLLHSHIAAVRPGTGRGVGTALKLHQRAWCAERGIGTIAWTYDPLIARNAWFNLGRLGAHVEAYLVDFYGPMDDGLNAGEESDRLLVHWSVPPEDQDAPREPEQPHAALTVGDDGGPVLHPAVPVDADAVTLAVPADVEGLRSSDRAVASRWRSAFRDAYADLHEQGWRVRGFARAGRYVLGRTTDDPGHTEDHLMERNA</sequence>
<gene>
    <name evidence="1" type="ORF">SAMN04488544_1808</name>
</gene>
<dbReference type="STRING" id="546874.SAMN04488544_1808"/>
<dbReference type="GO" id="GO:0016740">
    <property type="term" value="F:transferase activity"/>
    <property type="evidence" value="ECO:0007669"/>
    <property type="project" value="UniProtKB-KW"/>
</dbReference>
<dbReference type="PANTHER" id="PTHR41700:SF1">
    <property type="entry name" value="N-ACETYLTRANSFERASE DOMAIN-CONTAINING PROTEIN"/>
    <property type="match status" value="1"/>
</dbReference>
<evidence type="ECO:0000313" key="2">
    <source>
        <dbReference type="Proteomes" id="UP000198825"/>
    </source>
</evidence>
<dbReference type="AlphaFoldDB" id="A0A1H2MC99"/>
<reference evidence="2" key="1">
    <citation type="submission" date="2016-10" db="EMBL/GenBank/DDBJ databases">
        <authorList>
            <person name="Varghese N."/>
            <person name="Submissions S."/>
        </authorList>
    </citation>
    <scope>NUCLEOTIDE SEQUENCE [LARGE SCALE GENOMIC DNA]</scope>
    <source>
        <strain evidence="2">DSM 21743</strain>
    </source>
</reference>
<dbReference type="SUPFAM" id="SSF55729">
    <property type="entry name" value="Acyl-CoA N-acyltransferases (Nat)"/>
    <property type="match status" value="1"/>
</dbReference>
<dbReference type="InterPro" id="IPR038764">
    <property type="entry name" value="GNAT_N_AcTrfase_prd"/>
</dbReference>
<evidence type="ECO:0000313" key="1">
    <source>
        <dbReference type="EMBL" id="SDU90897.1"/>
    </source>
</evidence>
<dbReference type="InterPro" id="IPR016181">
    <property type="entry name" value="Acyl_CoA_acyltransferase"/>
</dbReference>
<dbReference type="Gene3D" id="3.40.630.30">
    <property type="match status" value="1"/>
</dbReference>
<name>A0A1H2MC99_9ACTN</name>
<dbReference type="EMBL" id="LT629799">
    <property type="protein sequence ID" value="SDU90897.1"/>
    <property type="molecule type" value="Genomic_DNA"/>
</dbReference>
<proteinExistence type="predicted"/>
<organism evidence="1 2">
    <name type="scientific">Microlunatus sagamiharensis</name>
    <dbReference type="NCBI Taxonomy" id="546874"/>
    <lineage>
        <taxon>Bacteria</taxon>
        <taxon>Bacillati</taxon>
        <taxon>Actinomycetota</taxon>
        <taxon>Actinomycetes</taxon>
        <taxon>Propionibacteriales</taxon>
        <taxon>Propionibacteriaceae</taxon>
        <taxon>Microlunatus</taxon>
    </lineage>
</organism>
<dbReference type="PANTHER" id="PTHR41700">
    <property type="entry name" value="GCN5-RELATED N-ACETYLTRANSFERASE"/>
    <property type="match status" value="1"/>
</dbReference>
<dbReference type="RefSeq" id="WP_231918518.1">
    <property type="nucleotide sequence ID" value="NZ_LT629799.1"/>
</dbReference>
<accession>A0A1H2MC99</accession>
<keyword evidence="2" id="KW-1185">Reference proteome</keyword>
<protein>
    <submittedName>
        <fullName evidence="1">Predicted acetyltransferase, GNAT superfamily</fullName>
    </submittedName>
</protein>
<keyword evidence="1" id="KW-0808">Transferase</keyword>
<dbReference type="Proteomes" id="UP000198825">
    <property type="component" value="Chromosome I"/>
</dbReference>